<protein>
    <submittedName>
        <fullName evidence="15">Cytochrome b</fullName>
    </submittedName>
</protein>
<evidence type="ECO:0000256" key="1">
    <source>
        <dbReference type="ARBA" id="ARBA00001970"/>
    </source>
</evidence>
<feature type="transmembrane region" description="Helical" evidence="13">
    <location>
        <begin position="54"/>
        <end position="72"/>
    </location>
</feature>
<comment type="similarity">
    <text evidence="12">Belongs to the cytochrome b561 family.</text>
</comment>
<keyword evidence="5" id="KW-0349">Heme</keyword>
<evidence type="ECO:0000313" key="15">
    <source>
        <dbReference type="EMBL" id="GAA3926003.1"/>
    </source>
</evidence>
<dbReference type="InterPro" id="IPR052168">
    <property type="entry name" value="Cytochrome_b561_oxidase"/>
</dbReference>
<reference evidence="16" key="1">
    <citation type="journal article" date="2019" name="Int. J. Syst. Evol. Microbiol.">
        <title>The Global Catalogue of Microorganisms (GCM) 10K type strain sequencing project: providing services to taxonomists for standard genome sequencing and annotation.</title>
        <authorList>
            <consortium name="The Broad Institute Genomics Platform"/>
            <consortium name="The Broad Institute Genome Sequencing Center for Infectious Disease"/>
            <person name="Wu L."/>
            <person name="Ma J."/>
        </authorList>
    </citation>
    <scope>NUCLEOTIDE SEQUENCE [LARGE SCALE GENOMIC DNA]</scope>
    <source>
        <strain evidence="16">JCM 17551</strain>
    </source>
</reference>
<evidence type="ECO:0000256" key="12">
    <source>
        <dbReference type="ARBA" id="ARBA00037975"/>
    </source>
</evidence>
<dbReference type="SUPFAM" id="SSF81342">
    <property type="entry name" value="Transmembrane di-heme cytochromes"/>
    <property type="match status" value="1"/>
</dbReference>
<dbReference type="PANTHER" id="PTHR30529">
    <property type="entry name" value="CYTOCHROME B561"/>
    <property type="match status" value="1"/>
</dbReference>
<evidence type="ECO:0000256" key="9">
    <source>
        <dbReference type="ARBA" id="ARBA00022989"/>
    </source>
</evidence>
<evidence type="ECO:0000256" key="13">
    <source>
        <dbReference type="SAM" id="Phobius"/>
    </source>
</evidence>
<keyword evidence="11 13" id="KW-0472">Membrane</keyword>
<evidence type="ECO:0000256" key="10">
    <source>
        <dbReference type="ARBA" id="ARBA00023004"/>
    </source>
</evidence>
<proteinExistence type="inferred from homology"/>
<evidence type="ECO:0000256" key="4">
    <source>
        <dbReference type="ARBA" id="ARBA00022475"/>
    </source>
</evidence>
<dbReference type="Gene3D" id="1.20.950.20">
    <property type="entry name" value="Transmembrane di-heme cytochromes, Chain C"/>
    <property type="match status" value="1"/>
</dbReference>
<keyword evidence="16" id="KW-1185">Reference proteome</keyword>
<evidence type="ECO:0000256" key="8">
    <source>
        <dbReference type="ARBA" id="ARBA00022982"/>
    </source>
</evidence>
<evidence type="ECO:0000256" key="6">
    <source>
        <dbReference type="ARBA" id="ARBA00022692"/>
    </source>
</evidence>
<evidence type="ECO:0000256" key="7">
    <source>
        <dbReference type="ARBA" id="ARBA00022723"/>
    </source>
</evidence>
<keyword evidence="4" id="KW-1003">Cell membrane</keyword>
<evidence type="ECO:0000313" key="16">
    <source>
        <dbReference type="Proteomes" id="UP001501565"/>
    </source>
</evidence>
<accession>A0ABP7MLW0</accession>
<keyword evidence="8" id="KW-0249">Electron transport</keyword>
<dbReference type="PANTHER" id="PTHR30529:SF1">
    <property type="entry name" value="CYTOCHROME B561 HOMOLOG 2"/>
    <property type="match status" value="1"/>
</dbReference>
<comment type="cofactor">
    <cofactor evidence="1">
        <name>heme b</name>
        <dbReference type="ChEBI" id="CHEBI:60344"/>
    </cofactor>
</comment>
<feature type="domain" description="Cytochrome b561 bacterial/Ni-hydrogenase" evidence="14">
    <location>
        <begin position="10"/>
        <end position="181"/>
    </location>
</feature>
<keyword evidence="3" id="KW-0813">Transport</keyword>
<evidence type="ECO:0000256" key="2">
    <source>
        <dbReference type="ARBA" id="ARBA00004651"/>
    </source>
</evidence>
<name>A0ABP7MLW0_9GAMM</name>
<gene>
    <name evidence="15" type="ORF">GCM10022277_22610</name>
</gene>
<organism evidence="15 16">
    <name type="scientific">Litoribacillus peritrichatus</name>
    <dbReference type="NCBI Taxonomy" id="718191"/>
    <lineage>
        <taxon>Bacteria</taxon>
        <taxon>Pseudomonadati</taxon>
        <taxon>Pseudomonadota</taxon>
        <taxon>Gammaproteobacteria</taxon>
        <taxon>Oceanospirillales</taxon>
        <taxon>Oceanospirillaceae</taxon>
        <taxon>Litoribacillus</taxon>
    </lineage>
</organism>
<dbReference type="Proteomes" id="UP001501565">
    <property type="component" value="Unassembled WGS sequence"/>
</dbReference>
<keyword evidence="10" id="KW-0408">Iron</keyword>
<feature type="transmembrane region" description="Helical" evidence="13">
    <location>
        <begin position="92"/>
        <end position="111"/>
    </location>
</feature>
<dbReference type="InterPro" id="IPR011577">
    <property type="entry name" value="Cyt_b561_bac/Ni-Hgenase"/>
</dbReference>
<evidence type="ECO:0000259" key="14">
    <source>
        <dbReference type="Pfam" id="PF01292"/>
    </source>
</evidence>
<dbReference type="InterPro" id="IPR016174">
    <property type="entry name" value="Di-haem_cyt_TM"/>
</dbReference>
<evidence type="ECO:0000256" key="3">
    <source>
        <dbReference type="ARBA" id="ARBA00022448"/>
    </source>
</evidence>
<feature type="transmembrane region" description="Helical" evidence="13">
    <location>
        <begin position="12"/>
        <end position="34"/>
    </location>
</feature>
<keyword evidence="6 13" id="KW-0812">Transmembrane</keyword>
<comment type="caution">
    <text evidence="15">The sequence shown here is derived from an EMBL/GenBank/DDBJ whole genome shotgun (WGS) entry which is preliminary data.</text>
</comment>
<dbReference type="EMBL" id="BAABBN010000007">
    <property type="protein sequence ID" value="GAA3926003.1"/>
    <property type="molecule type" value="Genomic_DNA"/>
</dbReference>
<dbReference type="Pfam" id="PF01292">
    <property type="entry name" value="Ni_hydr_CYTB"/>
    <property type="match status" value="1"/>
</dbReference>
<dbReference type="RefSeq" id="WP_344798627.1">
    <property type="nucleotide sequence ID" value="NZ_BAABBN010000007.1"/>
</dbReference>
<keyword evidence="9 13" id="KW-1133">Transmembrane helix</keyword>
<evidence type="ECO:0000256" key="11">
    <source>
        <dbReference type="ARBA" id="ARBA00023136"/>
    </source>
</evidence>
<feature type="transmembrane region" description="Helical" evidence="13">
    <location>
        <begin position="147"/>
        <end position="168"/>
    </location>
</feature>
<comment type="subcellular location">
    <subcellularLocation>
        <location evidence="2">Cell membrane</location>
        <topology evidence="2">Multi-pass membrane protein</topology>
    </subcellularLocation>
</comment>
<evidence type="ECO:0000256" key="5">
    <source>
        <dbReference type="ARBA" id="ARBA00022617"/>
    </source>
</evidence>
<sequence>MKIKNTENQFGLVAITVHWVAALAVIGLFASGIYMRSLTYYDSLYQVLPFYHKSIGMVLLLLILFRLGWRFINTQPKSLESHSALEKKGAKLAHMGLYLLMLSVMVAGYLISTAKGHPVNVFDLFEVPALVHGIDGQGDIAGWVHEYLAYGLIGLAVLHALGALKHHFVDKDRTLMRMIKGQ</sequence>
<keyword evidence="7" id="KW-0479">Metal-binding</keyword>